<protein>
    <recommendedName>
        <fullName evidence="4">4Fe-4S ferredoxin-type domain-containing protein</fullName>
    </recommendedName>
</protein>
<keyword evidence="3" id="KW-0411">Iron-sulfur</keyword>
<dbReference type="InterPro" id="IPR017896">
    <property type="entry name" value="4Fe4S_Fe-S-bd"/>
</dbReference>
<dbReference type="InterPro" id="IPR017900">
    <property type="entry name" value="4Fe4S_Fe_S_CS"/>
</dbReference>
<dbReference type="PROSITE" id="PS00198">
    <property type="entry name" value="4FE4S_FER_1"/>
    <property type="match status" value="1"/>
</dbReference>
<reference evidence="5" key="1">
    <citation type="journal article" date="2020" name="mSystems">
        <title>Genome- and Community-Level Interaction Insights into Carbon Utilization and Element Cycling Functions of Hydrothermarchaeota in Hydrothermal Sediment.</title>
        <authorList>
            <person name="Zhou Z."/>
            <person name="Liu Y."/>
            <person name="Xu W."/>
            <person name="Pan J."/>
            <person name="Luo Z.H."/>
            <person name="Li M."/>
        </authorList>
    </citation>
    <scope>NUCLEOTIDE SEQUENCE [LARGE SCALE GENOMIC DNA]</scope>
    <source>
        <strain evidence="5">SpSt-1233</strain>
    </source>
</reference>
<keyword evidence="1" id="KW-0479">Metal-binding</keyword>
<evidence type="ECO:0000256" key="3">
    <source>
        <dbReference type="ARBA" id="ARBA00023014"/>
    </source>
</evidence>
<dbReference type="PANTHER" id="PTHR40447:SF1">
    <property type="entry name" value="ANAEROBIC SULFITE REDUCTASE SUBUNIT A"/>
    <property type="match status" value="1"/>
</dbReference>
<dbReference type="Proteomes" id="UP000886069">
    <property type="component" value="Unassembled WGS sequence"/>
</dbReference>
<feature type="domain" description="4Fe-4S ferredoxin-type" evidence="4">
    <location>
        <begin position="230"/>
        <end position="262"/>
    </location>
</feature>
<dbReference type="GO" id="GO:0046872">
    <property type="term" value="F:metal ion binding"/>
    <property type="evidence" value="ECO:0007669"/>
    <property type="project" value="UniProtKB-KW"/>
</dbReference>
<evidence type="ECO:0000256" key="1">
    <source>
        <dbReference type="ARBA" id="ARBA00022723"/>
    </source>
</evidence>
<dbReference type="PROSITE" id="PS51379">
    <property type="entry name" value="4FE4S_FER_2"/>
    <property type="match status" value="1"/>
</dbReference>
<sequence>MRFIDATNFERLLKKLSGDGELYVPVRNEETGKLHLEHVEAFPLPGEMTLEGIRTVEPLKGIAQLLRRPVAEYPSPDVDEIEAANGPVTIVVGARACDIAALELVDKVLLEGEFEDPFYRARREKMIVIGADCTGCGDSCFCNLLGAGPWPKSGFDLAVSKVGGGYLVESGSDRGKTIVEEHGELFTEPRDGQKEARDEKRNEVVRLLEEQNGGYPAAEGLPEKLRASLASEVWNEISARCVECGACTNICPTCYCFLLYDQKSGEETGQRVMTWDSCQVSGYARMAGMGTPRPRLTDRVKHRFYHKYDYLVLSHGAIYCTGCGRCI</sequence>
<dbReference type="Pfam" id="PF17179">
    <property type="entry name" value="Fer4_22"/>
    <property type="match status" value="1"/>
</dbReference>
<comment type="caution">
    <text evidence="5">The sequence shown here is derived from an EMBL/GenBank/DDBJ whole genome shotgun (WGS) entry which is preliminary data.</text>
</comment>
<dbReference type="GO" id="GO:0051536">
    <property type="term" value="F:iron-sulfur cluster binding"/>
    <property type="evidence" value="ECO:0007669"/>
    <property type="project" value="UniProtKB-KW"/>
</dbReference>
<feature type="non-terminal residue" evidence="5">
    <location>
        <position position="327"/>
    </location>
</feature>
<evidence type="ECO:0000259" key="4">
    <source>
        <dbReference type="PROSITE" id="PS51379"/>
    </source>
</evidence>
<dbReference type="PANTHER" id="PTHR40447">
    <property type="entry name" value="ANAEROBIC SULFITE REDUCTASE SUBUNIT A"/>
    <property type="match status" value="1"/>
</dbReference>
<evidence type="ECO:0000256" key="2">
    <source>
        <dbReference type="ARBA" id="ARBA00023004"/>
    </source>
</evidence>
<organism evidence="5">
    <name type="scientific">Eiseniibacteriota bacterium</name>
    <dbReference type="NCBI Taxonomy" id="2212470"/>
    <lineage>
        <taxon>Bacteria</taxon>
        <taxon>Candidatus Eiseniibacteriota</taxon>
    </lineage>
</organism>
<name>A0A7V2AUZ0_UNCEI</name>
<dbReference type="EMBL" id="DSEC01000307">
    <property type="protein sequence ID" value="HER43671.1"/>
    <property type="molecule type" value="Genomic_DNA"/>
</dbReference>
<proteinExistence type="predicted"/>
<keyword evidence="2" id="KW-0408">Iron</keyword>
<dbReference type="SUPFAM" id="SSF46548">
    <property type="entry name" value="alpha-helical ferredoxin"/>
    <property type="match status" value="1"/>
</dbReference>
<evidence type="ECO:0000313" key="5">
    <source>
        <dbReference type="EMBL" id="HER43671.1"/>
    </source>
</evidence>
<gene>
    <name evidence="5" type="ORF">ENO08_04350</name>
</gene>
<dbReference type="AlphaFoldDB" id="A0A7V2AUZ0"/>
<accession>A0A7V2AUZ0</accession>